<dbReference type="InterPro" id="IPR048685">
    <property type="entry name" value="COG3_C"/>
</dbReference>
<evidence type="ECO:0000256" key="9">
    <source>
        <dbReference type="SAM" id="MobiDB-lite"/>
    </source>
</evidence>
<evidence type="ECO:0000259" key="11">
    <source>
        <dbReference type="Pfam" id="PF20671"/>
    </source>
</evidence>
<dbReference type="GO" id="GO:0000139">
    <property type="term" value="C:Golgi membrane"/>
    <property type="evidence" value="ECO:0007669"/>
    <property type="project" value="UniProtKB-SubCell"/>
</dbReference>
<dbReference type="FunCoup" id="W4KGM4">
    <property type="interactions" value="621"/>
</dbReference>
<dbReference type="GeneID" id="20677325"/>
<dbReference type="InterPro" id="IPR007265">
    <property type="entry name" value="COG_su3"/>
</dbReference>
<evidence type="ECO:0000256" key="4">
    <source>
        <dbReference type="ARBA" id="ARBA00022448"/>
    </source>
</evidence>
<keyword evidence="13" id="KW-1185">Reference proteome</keyword>
<dbReference type="GO" id="GO:0005801">
    <property type="term" value="C:cis-Golgi network"/>
    <property type="evidence" value="ECO:0007669"/>
    <property type="project" value="InterPro"/>
</dbReference>
<dbReference type="GO" id="GO:0006886">
    <property type="term" value="P:intracellular protein transport"/>
    <property type="evidence" value="ECO:0007669"/>
    <property type="project" value="InterPro"/>
</dbReference>
<dbReference type="RefSeq" id="XP_009541894.1">
    <property type="nucleotide sequence ID" value="XM_009543599.1"/>
</dbReference>
<keyword evidence="5" id="KW-0653">Protein transport</keyword>
<evidence type="ECO:0000256" key="6">
    <source>
        <dbReference type="ARBA" id="ARBA00023034"/>
    </source>
</evidence>
<evidence type="ECO:0000256" key="3">
    <source>
        <dbReference type="ARBA" id="ARBA00020976"/>
    </source>
</evidence>
<feature type="domain" description="Conserved oligomeric Golgi complex subunit 3 C-terminal" evidence="11">
    <location>
        <begin position="319"/>
        <end position="658"/>
    </location>
</feature>
<dbReference type="InterPro" id="IPR048320">
    <property type="entry name" value="COG3_N"/>
</dbReference>
<evidence type="ECO:0000313" key="12">
    <source>
        <dbReference type="EMBL" id="ETW84997.1"/>
    </source>
</evidence>
<dbReference type="EMBL" id="KI925455">
    <property type="protein sequence ID" value="ETW84997.1"/>
    <property type="molecule type" value="Genomic_DNA"/>
</dbReference>
<organism evidence="12 13">
    <name type="scientific">Heterobasidion irregulare (strain TC 32-1)</name>
    <dbReference type="NCBI Taxonomy" id="747525"/>
    <lineage>
        <taxon>Eukaryota</taxon>
        <taxon>Fungi</taxon>
        <taxon>Dikarya</taxon>
        <taxon>Basidiomycota</taxon>
        <taxon>Agaricomycotina</taxon>
        <taxon>Agaricomycetes</taxon>
        <taxon>Russulales</taxon>
        <taxon>Bondarzewiaceae</taxon>
        <taxon>Heterobasidion</taxon>
        <taxon>Heterobasidion annosum species complex</taxon>
    </lineage>
</organism>
<accession>W4KGM4</accession>
<feature type="domain" description="Conserved oligomeric Golgi complex subunit 3 N-terminal" evidence="10">
    <location>
        <begin position="154"/>
        <end position="297"/>
    </location>
</feature>
<evidence type="ECO:0000256" key="2">
    <source>
        <dbReference type="ARBA" id="ARBA00009936"/>
    </source>
</evidence>
<dbReference type="Pfam" id="PF04136">
    <property type="entry name" value="COG3_N"/>
    <property type="match status" value="1"/>
</dbReference>
<name>W4KGM4_HETIT</name>
<evidence type="ECO:0000313" key="13">
    <source>
        <dbReference type="Proteomes" id="UP000030671"/>
    </source>
</evidence>
<dbReference type="GO" id="GO:0017119">
    <property type="term" value="C:Golgi transport complex"/>
    <property type="evidence" value="ECO:0007669"/>
    <property type="project" value="TreeGrafter"/>
</dbReference>
<proteinExistence type="inferred from homology"/>
<keyword evidence="4" id="KW-0813">Transport</keyword>
<dbReference type="OrthoDB" id="296793at2759"/>
<dbReference type="eggNOG" id="KOG2604">
    <property type="taxonomic scope" value="Eukaryota"/>
</dbReference>
<gene>
    <name evidence="12" type="ORF">HETIRDRAFT_470064</name>
</gene>
<comment type="subcellular location">
    <subcellularLocation>
        <location evidence="1">Golgi apparatus membrane</location>
        <topology evidence="1">Peripheral membrane protein</topology>
    </subcellularLocation>
</comment>
<comment type="similarity">
    <text evidence="2">Belongs to the COG3 family.</text>
</comment>
<feature type="compositionally biased region" description="Low complexity" evidence="9">
    <location>
        <begin position="91"/>
        <end position="107"/>
    </location>
</feature>
<dbReference type="InParanoid" id="W4KGM4"/>
<feature type="region of interest" description="Disordered" evidence="9">
    <location>
        <begin position="84"/>
        <end position="126"/>
    </location>
</feature>
<keyword evidence="6" id="KW-0333">Golgi apparatus</keyword>
<keyword evidence="7" id="KW-0472">Membrane</keyword>
<dbReference type="STRING" id="747525.W4KGM4"/>
<dbReference type="Pfam" id="PF20671">
    <property type="entry name" value="COG3_C"/>
    <property type="match status" value="1"/>
</dbReference>
<dbReference type="Proteomes" id="UP000030671">
    <property type="component" value="Unassembled WGS sequence"/>
</dbReference>
<dbReference type="PANTHER" id="PTHR13302">
    <property type="entry name" value="CONSERVED OLIGOMERIC GOLGI COMPLEX COMPONENT 3"/>
    <property type="match status" value="1"/>
</dbReference>
<evidence type="ECO:0000256" key="7">
    <source>
        <dbReference type="ARBA" id="ARBA00023136"/>
    </source>
</evidence>
<dbReference type="HOGENOM" id="CLU_011639_1_0_1"/>
<reference evidence="12 13" key="1">
    <citation type="journal article" date="2012" name="New Phytol.">
        <title>Insight into trade-off between wood decay and parasitism from the genome of a fungal forest pathogen.</title>
        <authorList>
            <person name="Olson A."/>
            <person name="Aerts A."/>
            <person name="Asiegbu F."/>
            <person name="Belbahri L."/>
            <person name="Bouzid O."/>
            <person name="Broberg A."/>
            <person name="Canback B."/>
            <person name="Coutinho P.M."/>
            <person name="Cullen D."/>
            <person name="Dalman K."/>
            <person name="Deflorio G."/>
            <person name="van Diepen L.T."/>
            <person name="Dunand C."/>
            <person name="Duplessis S."/>
            <person name="Durling M."/>
            <person name="Gonthier P."/>
            <person name="Grimwood J."/>
            <person name="Fossdal C.G."/>
            <person name="Hansson D."/>
            <person name="Henrissat B."/>
            <person name="Hietala A."/>
            <person name="Himmelstrand K."/>
            <person name="Hoffmeister D."/>
            <person name="Hogberg N."/>
            <person name="James T.Y."/>
            <person name="Karlsson M."/>
            <person name="Kohler A."/>
            <person name="Kues U."/>
            <person name="Lee Y.H."/>
            <person name="Lin Y.C."/>
            <person name="Lind M."/>
            <person name="Lindquist E."/>
            <person name="Lombard V."/>
            <person name="Lucas S."/>
            <person name="Lunden K."/>
            <person name="Morin E."/>
            <person name="Murat C."/>
            <person name="Park J."/>
            <person name="Raffaello T."/>
            <person name="Rouze P."/>
            <person name="Salamov A."/>
            <person name="Schmutz J."/>
            <person name="Solheim H."/>
            <person name="Stahlberg J."/>
            <person name="Velez H."/>
            <person name="de Vries R.P."/>
            <person name="Wiebenga A."/>
            <person name="Woodward S."/>
            <person name="Yakovlev I."/>
            <person name="Garbelotto M."/>
            <person name="Martin F."/>
            <person name="Grigoriev I.V."/>
            <person name="Stenlid J."/>
        </authorList>
    </citation>
    <scope>NUCLEOTIDE SEQUENCE [LARGE SCALE GENOMIC DNA]</scope>
    <source>
        <strain evidence="12 13">TC 32-1</strain>
    </source>
</reference>
<evidence type="ECO:0000256" key="1">
    <source>
        <dbReference type="ARBA" id="ARBA00004395"/>
    </source>
</evidence>
<dbReference type="AlphaFoldDB" id="W4KGM4"/>
<dbReference type="GO" id="GO:0007030">
    <property type="term" value="P:Golgi organization"/>
    <property type="evidence" value="ECO:0007669"/>
    <property type="project" value="TreeGrafter"/>
</dbReference>
<feature type="region of interest" description="Disordered" evidence="9">
    <location>
        <begin position="1"/>
        <end position="25"/>
    </location>
</feature>
<evidence type="ECO:0000256" key="5">
    <source>
        <dbReference type="ARBA" id="ARBA00022927"/>
    </source>
</evidence>
<protein>
    <recommendedName>
        <fullName evidence="3">Conserved oligomeric Golgi complex subunit 3</fullName>
    </recommendedName>
    <alternativeName>
        <fullName evidence="8">Component of oligomeric Golgi complex 3</fullName>
    </alternativeName>
</protein>
<dbReference type="GO" id="GO:0006891">
    <property type="term" value="P:intra-Golgi vesicle-mediated transport"/>
    <property type="evidence" value="ECO:0007669"/>
    <property type="project" value="TreeGrafter"/>
</dbReference>
<dbReference type="PANTHER" id="PTHR13302:SF8">
    <property type="entry name" value="CONSERVED OLIGOMERIC GOLGI COMPLEX SUBUNIT 3"/>
    <property type="match status" value="1"/>
</dbReference>
<evidence type="ECO:0000259" key="10">
    <source>
        <dbReference type="Pfam" id="PF04136"/>
    </source>
</evidence>
<dbReference type="KEGG" id="hir:HETIRDRAFT_470064"/>
<evidence type="ECO:0000256" key="8">
    <source>
        <dbReference type="ARBA" id="ARBA00031339"/>
    </source>
</evidence>
<feature type="compositionally biased region" description="Low complexity" evidence="9">
    <location>
        <begin position="1"/>
        <end position="23"/>
    </location>
</feature>
<sequence length="858" mass="95313">MSTTLANAGARGAPRRAPVSAPAQTHATISVEQWEALAPLGDMQLKSVAAVKAAVEKSSSTFRVRLAFSMPSCRSLCFQFPQNEARPSRPSTPLASLPSKLPSSRPSTPTPSPQSQVSHLHPPHPIRTPEQFYDWHASLDRAVAHGQEAHFRAHLTALARHLELCDRLTERGEEVDQDVTRMMEEWRRVEEGGESMKEACERLLKERDALLELQDALGARLDYFAELEHATRMLNHPGEALVLQTDFLYMVERVDVCIEFLKGHRHYKEADIYLLRFEQCMTRAMTLVKMYAVGSLRALAQDVARRLSENDVSPTAQSHLLYTRFATVAATLSPLLSELERRAAAHPASLSALLDECHAAYFSARRSLLVARIAEEVKGLEPGRAEVVELTRAGCSYLKQLCTDEFELHRSFFASGEDHLYAYLETLCDYLYDDLRPRILHEQRISALCDVCTVLQALMVLDAPAPEISTGVDSDEEDVFSTNAGVSRGNAGTLHISRLLQMVLQDAQTRLFFKAQAVIQSEIRYYVPKTEDLAYPDKIVGKRLYLSPLGKERESVRQLFGAQNQTSLASLERRDTWFPTLDTTARVLAQLHDFVQPAIFDDLAQEAITLCRHSLCAAAEMIEARATGAALDAHLFLIRHLLILKEMTRNLAFGETSRDEAGVGGHGIMIGSYGMTDTLAAMVSRTTSMLPDSLVASLGMPRGNADILDAKHGIDMELKRTCEGVIDNLAEPLCTPLREFVAQVDAHHNAALGSTNTKTGPVTAHSWAQQEVAEKLDADFRSLCARELRAGAARVGLYLEDRRTADVLLSHVRERAAEVYCDFADLVRSMYAGTLKGRVLDAVRVNEVLREATDEREE</sequence>